<dbReference type="NCBIfam" id="TIGR00691">
    <property type="entry name" value="spoT_relA"/>
    <property type="match status" value="1"/>
</dbReference>
<evidence type="ECO:0000259" key="7">
    <source>
        <dbReference type="PROSITE" id="PS51831"/>
    </source>
</evidence>
<dbReference type="InterPro" id="IPR003607">
    <property type="entry name" value="HD/PDEase_dom"/>
</dbReference>
<name>A0ABT7VT84_9GAMM</name>
<dbReference type="InterPro" id="IPR007685">
    <property type="entry name" value="RelA_SpoT"/>
</dbReference>
<dbReference type="InterPro" id="IPR006674">
    <property type="entry name" value="HD_domain"/>
</dbReference>
<dbReference type="InterPro" id="IPR004095">
    <property type="entry name" value="TGS"/>
</dbReference>
<dbReference type="EMBL" id="JAUCGM010000285">
    <property type="protein sequence ID" value="MDM8562781.1"/>
    <property type="molecule type" value="Genomic_DNA"/>
</dbReference>
<reference evidence="9" key="1">
    <citation type="submission" date="2023-06" db="EMBL/GenBank/DDBJ databases">
        <title>Uncultivated large filamentous bacteria from sulfidic sediments reveal new species and different genomic features in energy metabolism and defense.</title>
        <authorList>
            <person name="Fonseca A."/>
        </authorList>
    </citation>
    <scope>NUCLEOTIDE SEQUENCE</scope>
    <source>
        <strain evidence="9">HSG4</strain>
    </source>
</reference>
<dbReference type="SUPFAM" id="SSF81271">
    <property type="entry name" value="TGS-like"/>
    <property type="match status" value="1"/>
</dbReference>
<gene>
    <name evidence="9" type="ORF">QUF54_05445</name>
</gene>
<comment type="caution">
    <text evidence="9">The sequence shown here is derived from an EMBL/GenBank/DDBJ whole genome shotgun (WGS) entry which is preliminary data.</text>
</comment>
<dbReference type="PROSITE" id="PS51671">
    <property type="entry name" value="ACT"/>
    <property type="match status" value="1"/>
</dbReference>
<dbReference type="InterPro" id="IPR033655">
    <property type="entry name" value="TGS_RelA/SpoT"/>
</dbReference>
<proteinExistence type="inferred from homology"/>
<dbReference type="InterPro" id="IPR004811">
    <property type="entry name" value="RelA/Spo_fam"/>
</dbReference>
<dbReference type="InterPro" id="IPR043519">
    <property type="entry name" value="NT_sf"/>
</dbReference>
<dbReference type="Pfam" id="PF13328">
    <property type="entry name" value="HD_4"/>
    <property type="match status" value="1"/>
</dbReference>
<dbReference type="CDD" id="cd01668">
    <property type="entry name" value="TGS_RSH"/>
    <property type="match status" value="1"/>
</dbReference>
<keyword evidence="1" id="KW-0378">Hydrolase</keyword>
<comment type="catalytic activity">
    <reaction evidence="4">
        <text>guanosine 3',5'-bis(diphosphate) + H2O = GDP + diphosphate + H(+)</text>
        <dbReference type="Rhea" id="RHEA:14253"/>
        <dbReference type="ChEBI" id="CHEBI:15377"/>
        <dbReference type="ChEBI" id="CHEBI:15378"/>
        <dbReference type="ChEBI" id="CHEBI:33019"/>
        <dbReference type="ChEBI" id="CHEBI:58189"/>
        <dbReference type="ChEBI" id="CHEBI:77828"/>
        <dbReference type="EC" id="3.1.7.2"/>
    </reaction>
</comment>
<feature type="domain" description="ACT" evidence="6">
    <location>
        <begin position="659"/>
        <end position="697"/>
    </location>
</feature>
<dbReference type="InterPro" id="IPR002912">
    <property type="entry name" value="ACT_dom"/>
</dbReference>
<evidence type="ECO:0000313" key="9">
    <source>
        <dbReference type="EMBL" id="MDM8562781.1"/>
    </source>
</evidence>
<evidence type="ECO:0000259" key="8">
    <source>
        <dbReference type="PROSITE" id="PS51880"/>
    </source>
</evidence>
<feature type="domain" description="TGS" evidence="8">
    <location>
        <begin position="411"/>
        <end position="472"/>
    </location>
</feature>
<dbReference type="PANTHER" id="PTHR21262">
    <property type="entry name" value="GUANOSINE-3',5'-BIS DIPHOSPHATE 3'-PYROPHOSPHOHYDROLASE"/>
    <property type="match status" value="1"/>
</dbReference>
<dbReference type="Gene3D" id="3.10.20.30">
    <property type="match status" value="1"/>
</dbReference>
<protein>
    <recommendedName>
        <fullName evidence="3">guanosine-3',5'-bis(diphosphate) 3'-diphosphatase</fullName>
        <ecNumber evidence="3">3.1.7.2</ecNumber>
    </recommendedName>
</protein>
<evidence type="ECO:0000256" key="1">
    <source>
        <dbReference type="ARBA" id="ARBA00022801"/>
    </source>
</evidence>
<dbReference type="InterPro" id="IPR012676">
    <property type="entry name" value="TGS-like"/>
</dbReference>
<dbReference type="PANTHER" id="PTHR21262:SF36">
    <property type="entry name" value="BIFUNCTIONAL (P)PPGPP SYNTHASE_HYDROLASE SPOT"/>
    <property type="match status" value="1"/>
</dbReference>
<evidence type="ECO:0000313" key="10">
    <source>
        <dbReference type="Proteomes" id="UP001171945"/>
    </source>
</evidence>
<keyword evidence="9" id="KW-0808">Transferase</keyword>
<organism evidence="9 10">
    <name type="scientific">Candidatus Marithioploca araucensis</name>
    <dbReference type="NCBI Taxonomy" id="70273"/>
    <lineage>
        <taxon>Bacteria</taxon>
        <taxon>Pseudomonadati</taxon>
        <taxon>Pseudomonadota</taxon>
        <taxon>Gammaproteobacteria</taxon>
        <taxon>Thiotrichales</taxon>
        <taxon>Thiotrichaceae</taxon>
        <taxon>Candidatus Marithioploca</taxon>
    </lineage>
</organism>
<dbReference type="Gene3D" id="3.30.70.260">
    <property type="match status" value="1"/>
</dbReference>
<dbReference type="Gene3D" id="1.10.3210.10">
    <property type="entry name" value="Hypothetical protein af1432"/>
    <property type="match status" value="1"/>
</dbReference>
<sequence>MFFALGPPPPRILASDLCDLLETYLEAQQVREIYRAYFFSAEAHDGQKRKSGEPYIFHPLAVAYILAKMRMDTQTLCAALLHDIIEDTNITKEKLASEFGKQVAELVDGVSKLSSIQFETREQAQAASFQKMLIAMNRDIRVIIVKLADRLHNIRTIGAMVRASQRRIARETLEIYAPIANRLGMNAVRVELQERSFATLYPLRYRVLAQEMQKLYSKRTKIYHSIQSTIEQRLNQCCIEANIVKREKHCYVLHENMRDKKKANSVDKRKTFSQVTNMCALRIIVNSVDDCYRVLGVVHTLYKPICEHFKDYIAIHKVNGYQSLHTTLFSTHGLLIDIQIRTMAMHQIAENGITAHSISQFDKEMDCPHEATNYVARKRTQEWLHGLLEIQQSASDSLEFLEQVKIDLFPDEVYVFTPQGKILQLPKGATAIDFAYAIHTDVGNKCIATKIDNQYVSLSTQLVSGQTVEVLTAKWARPNPSWLNFAVSARARSYIRHFLKTLQYDDAVLLGKRMLDKELAPYSLSVDKFNEKQRAHLLETFKVDNLDSLLAEIGLGNRIALIVAHQFHPSSDISIKAPQLTEESQSKPLVIKGSEGILVNFARCCRPIPGDEIVGFVSTGRGVIIHTAACRHVDEYRQSPEKLLAVEWESQLSGEFLVDIRLDVRDKRGVLATIATAIANMESNIKQVSNESSDFIN</sequence>
<dbReference type="Pfam" id="PF02824">
    <property type="entry name" value="TGS"/>
    <property type="match status" value="1"/>
</dbReference>
<dbReference type="SUPFAM" id="SSF109604">
    <property type="entry name" value="HD-domain/PDEase-like"/>
    <property type="match status" value="1"/>
</dbReference>
<comment type="pathway">
    <text evidence="2">Purine metabolism; ppGpp biosynthesis; ppGpp from GDP: step 1/1.</text>
</comment>
<feature type="domain" description="HD" evidence="7">
    <location>
        <begin position="55"/>
        <end position="154"/>
    </location>
</feature>
<dbReference type="SMART" id="SM00471">
    <property type="entry name" value="HDc"/>
    <property type="match status" value="1"/>
</dbReference>
<dbReference type="InterPro" id="IPR012675">
    <property type="entry name" value="Beta-grasp_dom_sf"/>
</dbReference>
<evidence type="ECO:0000256" key="4">
    <source>
        <dbReference type="ARBA" id="ARBA00047968"/>
    </source>
</evidence>
<evidence type="ECO:0000256" key="5">
    <source>
        <dbReference type="RuleBase" id="RU003847"/>
    </source>
</evidence>
<comment type="function">
    <text evidence="5">In eubacteria ppGpp (guanosine 3'-diphosphate 5'-diphosphate) is a mediator of the stringent response that coordinates a variety of cellular activities in response to changes in nutritional abundance.</text>
</comment>
<dbReference type="Proteomes" id="UP001171945">
    <property type="component" value="Unassembled WGS sequence"/>
</dbReference>
<evidence type="ECO:0000256" key="3">
    <source>
        <dbReference type="ARBA" id="ARBA00024387"/>
    </source>
</evidence>
<dbReference type="PROSITE" id="PS51831">
    <property type="entry name" value="HD"/>
    <property type="match status" value="1"/>
</dbReference>
<keyword evidence="10" id="KW-1185">Reference proteome</keyword>
<evidence type="ECO:0000259" key="6">
    <source>
        <dbReference type="PROSITE" id="PS51671"/>
    </source>
</evidence>
<dbReference type="SMART" id="SM00954">
    <property type="entry name" value="RelA_SpoT"/>
    <property type="match status" value="1"/>
</dbReference>
<evidence type="ECO:0000256" key="2">
    <source>
        <dbReference type="ARBA" id="ARBA00024329"/>
    </source>
</evidence>
<dbReference type="GO" id="GO:0008728">
    <property type="term" value="F:GTP diphosphokinase activity"/>
    <property type="evidence" value="ECO:0007669"/>
    <property type="project" value="UniProtKB-EC"/>
</dbReference>
<dbReference type="PROSITE" id="PS51880">
    <property type="entry name" value="TGS"/>
    <property type="match status" value="1"/>
</dbReference>
<dbReference type="EC" id="3.1.7.2" evidence="3"/>
<dbReference type="CDD" id="cd00077">
    <property type="entry name" value="HDc"/>
    <property type="match status" value="1"/>
</dbReference>
<dbReference type="CDD" id="cd05399">
    <property type="entry name" value="NT_Rel-Spo_like"/>
    <property type="match status" value="1"/>
</dbReference>
<dbReference type="Pfam" id="PF04607">
    <property type="entry name" value="RelA_SpoT"/>
    <property type="match status" value="1"/>
</dbReference>
<comment type="similarity">
    <text evidence="5">Belongs to the relA/spoT family.</text>
</comment>
<dbReference type="Gene3D" id="3.30.460.10">
    <property type="entry name" value="Beta Polymerase, domain 2"/>
    <property type="match status" value="1"/>
</dbReference>
<accession>A0ABT7VT84</accession>
<dbReference type="SUPFAM" id="SSF81301">
    <property type="entry name" value="Nucleotidyltransferase"/>
    <property type="match status" value="1"/>
</dbReference>